<evidence type="ECO:0000259" key="3">
    <source>
        <dbReference type="Pfam" id="PF25990"/>
    </source>
</evidence>
<dbReference type="InterPro" id="IPR050465">
    <property type="entry name" value="UPF0194_transport"/>
</dbReference>
<dbReference type="InterPro" id="IPR058636">
    <property type="entry name" value="Beta-barrel_YknX"/>
</dbReference>
<feature type="domain" description="YknX-like beta-barrel" evidence="3">
    <location>
        <begin position="292"/>
        <end position="362"/>
    </location>
</feature>
<dbReference type="SUPFAM" id="SSF111369">
    <property type="entry name" value="HlyD-like secretion proteins"/>
    <property type="match status" value="2"/>
</dbReference>
<keyword evidence="2" id="KW-0175">Coiled coil</keyword>
<name>A0ABS8PAY6_9PSEU</name>
<dbReference type="Pfam" id="PF25990">
    <property type="entry name" value="Beta-barrel_YknX"/>
    <property type="match status" value="1"/>
</dbReference>
<evidence type="ECO:0000256" key="2">
    <source>
        <dbReference type="ARBA" id="ARBA00023054"/>
    </source>
</evidence>
<evidence type="ECO:0000313" key="5">
    <source>
        <dbReference type="Proteomes" id="UP001199469"/>
    </source>
</evidence>
<dbReference type="Gene3D" id="2.40.420.20">
    <property type="match status" value="1"/>
</dbReference>
<proteinExistence type="predicted"/>
<dbReference type="RefSeq" id="WP_230736441.1">
    <property type="nucleotide sequence ID" value="NZ_JAJNDB010000004.1"/>
</dbReference>
<evidence type="ECO:0000256" key="1">
    <source>
        <dbReference type="ARBA" id="ARBA00004196"/>
    </source>
</evidence>
<dbReference type="PANTHER" id="PTHR32347">
    <property type="entry name" value="EFFLUX SYSTEM COMPONENT YKNX-RELATED"/>
    <property type="match status" value="1"/>
</dbReference>
<keyword evidence="5" id="KW-1185">Reference proteome</keyword>
<reference evidence="4 5" key="1">
    <citation type="submission" date="2021-11" db="EMBL/GenBank/DDBJ databases">
        <title>Draft genome sequence of Actinomycetospora sp. SF1 isolated from the rhizosphere soil.</title>
        <authorList>
            <person name="Duangmal K."/>
            <person name="Chantavorakit T."/>
        </authorList>
    </citation>
    <scope>NUCLEOTIDE SEQUENCE [LARGE SCALE GENOMIC DNA]</scope>
    <source>
        <strain evidence="4 5">TBRC 5722</strain>
    </source>
</reference>
<protein>
    <submittedName>
        <fullName evidence="4">Biotin/lipoyl-binding protein</fullName>
    </submittedName>
</protein>
<sequence>MAATLGLVLAGCGSSAPPPPQTVPVARATVSTGVSATGSLSAVGQVNAGFPQAGQLTSVLIGVGDRVQPGQVLATIDDFTARQGVATAQAQLDTAQANLAKLEEGTAVSGAQATLDQARRILHATKDQVGAVADVDDTAVNAAKGPASTAAEQKQQVDQAGGRLQIEMARQGVVTAQNQLDTASANQPHDLDAARAAVAGAQAGVNNANRTLANTTLRAPSAGVVTALNGAVGEFVAANSTPTPVAPGNQAALPGIAPMPATAAAAGATPTQPGGSNFVVLQNPGLFQAVAPFEESDAVSITPAQDASVSVDAIPDRTFSGSVLAVAPSSTAISNVVNYYVTVTLTQNDPRLRDGQTARVSVITGNAPNMLSVPNTAVRHEGDRSSVVVVTADGRRIPTTFTPGLVGADRTEVLAGLTEGQQILVVGGR</sequence>
<dbReference type="Gene3D" id="2.40.50.100">
    <property type="match status" value="2"/>
</dbReference>
<dbReference type="Gene3D" id="2.40.30.170">
    <property type="match status" value="1"/>
</dbReference>
<gene>
    <name evidence="4" type="ORF">LQ327_18575</name>
</gene>
<dbReference type="EMBL" id="JAJNDB010000004">
    <property type="protein sequence ID" value="MCD2195378.1"/>
    <property type="molecule type" value="Genomic_DNA"/>
</dbReference>
<accession>A0ABS8PAY6</accession>
<dbReference type="Gene3D" id="1.10.287.470">
    <property type="entry name" value="Helix hairpin bin"/>
    <property type="match status" value="1"/>
</dbReference>
<dbReference type="PANTHER" id="PTHR32347:SF23">
    <property type="entry name" value="BLL5650 PROTEIN"/>
    <property type="match status" value="1"/>
</dbReference>
<comment type="caution">
    <text evidence="4">The sequence shown here is derived from an EMBL/GenBank/DDBJ whole genome shotgun (WGS) entry which is preliminary data.</text>
</comment>
<evidence type="ECO:0000313" key="4">
    <source>
        <dbReference type="EMBL" id="MCD2195378.1"/>
    </source>
</evidence>
<organism evidence="4 5">
    <name type="scientific">Actinomycetospora endophytica</name>
    <dbReference type="NCBI Taxonomy" id="2291215"/>
    <lineage>
        <taxon>Bacteria</taxon>
        <taxon>Bacillati</taxon>
        <taxon>Actinomycetota</taxon>
        <taxon>Actinomycetes</taxon>
        <taxon>Pseudonocardiales</taxon>
        <taxon>Pseudonocardiaceae</taxon>
        <taxon>Actinomycetospora</taxon>
    </lineage>
</organism>
<comment type="subcellular location">
    <subcellularLocation>
        <location evidence="1">Cell envelope</location>
    </subcellularLocation>
</comment>
<dbReference type="Proteomes" id="UP001199469">
    <property type="component" value="Unassembled WGS sequence"/>
</dbReference>